<dbReference type="AlphaFoldDB" id="A0A543D4P5"/>
<protein>
    <submittedName>
        <fullName evidence="6">LacI family transcriptional regulator</fullName>
    </submittedName>
</protein>
<feature type="region of interest" description="Disordered" evidence="4">
    <location>
        <begin position="339"/>
        <end position="358"/>
    </location>
</feature>
<keyword evidence="3" id="KW-0804">Transcription</keyword>
<dbReference type="PROSITE" id="PS50932">
    <property type="entry name" value="HTH_LACI_2"/>
    <property type="match status" value="1"/>
</dbReference>
<evidence type="ECO:0000256" key="1">
    <source>
        <dbReference type="ARBA" id="ARBA00023015"/>
    </source>
</evidence>
<feature type="domain" description="HTH lacI-type" evidence="5">
    <location>
        <begin position="2"/>
        <end position="57"/>
    </location>
</feature>
<dbReference type="PANTHER" id="PTHR30146:SF109">
    <property type="entry name" value="HTH-TYPE TRANSCRIPTIONAL REGULATOR GALS"/>
    <property type="match status" value="1"/>
</dbReference>
<reference evidence="6 7" key="1">
    <citation type="submission" date="2019-06" db="EMBL/GenBank/DDBJ databases">
        <title>Sequencing the genomes of 1000 actinobacteria strains.</title>
        <authorList>
            <person name="Klenk H.-P."/>
        </authorList>
    </citation>
    <scope>NUCLEOTIDE SEQUENCE [LARGE SCALE GENOMIC DNA]</scope>
    <source>
        <strain evidence="6 7">DSM 45301</strain>
    </source>
</reference>
<keyword evidence="1" id="KW-0805">Transcription regulation</keyword>
<dbReference type="InterPro" id="IPR000843">
    <property type="entry name" value="HTH_LacI"/>
</dbReference>
<proteinExistence type="predicted"/>
<dbReference type="SMART" id="SM00354">
    <property type="entry name" value="HTH_LACI"/>
    <property type="match status" value="1"/>
</dbReference>
<evidence type="ECO:0000256" key="2">
    <source>
        <dbReference type="ARBA" id="ARBA00023125"/>
    </source>
</evidence>
<dbReference type="GO" id="GO:0003700">
    <property type="term" value="F:DNA-binding transcription factor activity"/>
    <property type="evidence" value="ECO:0007669"/>
    <property type="project" value="TreeGrafter"/>
</dbReference>
<dbReference type="Gene3D" id="1.10.260.40">
    <property type="entry name" value="lambda repressor-like DNA-binding domains"/>
    <property type="match status" value="1"/>
</dbReference>
<dbReference type="InterPro" id="IPR028082">
    <property type="entry name" value="Peripla_BP_I"/>
</dbReference>
<keyword evidence="2" id="KW-0238">DNA-binding</keyword>
<dbReference type="InterPro" id="IPR046335">
    <property type="entry name" value="LacI/GalR-like_sensor"/>
</dbReference>
<dbReference type="InterPro" id="IPR010982">
    <property type="entry name" value="Lambda_DNA-bd_dom_sf"/>
</dbReference>
<evidence type="ECO:0000256" key="3">
    <source>
        <dbReference type="ARBA" id="ARBA00023163"/>
    </source>
</evidence>
<dbReference type="Gene3D" id="3.40.50.2300">
    <property type="match status" value="2"/>
</dbReference>
<dbReference type="CDD" id="cd01392">
    <property type="entry name" value="HTH_LacI"/>
    <property type="match status" value="1"/>
</dbReference>
<evidence type="ECO:0000313" key="6">
    <source>
        <dbReference type="EMBL" id="TQM04310.1"/>
    </source>
</evidence>
<evidence type="ECO:0000256" key="4">
    <source>
        <dbReference type="SAM" id="MobiDB-lite"/>
    </source>
</evidence>
<dbReference type="CDD" id="cd06267">
    <property type="entry name" value="PBP1_LacI_sugar_binding-like"/>
    <property type="match status" value="1"/>
</dbReference>
<keyword evidence="7" id="KW-1185">Reference proteome</keyword>
<dbReference type="EMBL" id="VFPA01000005">
    <property type="protein sequence ID" value="TQM04310.1"/>
    <property type="molecule type" value="Genomic_DNA"/>
</dbReference>
<organism evidence="6 7">
    <name type="scientific">Pseudonocardia kunmingensis</name>
    <dbReference type="NCBI Taxonomy" id="630975"/>
    <lineage>
        <taxon>Bacteria</taxon>
        <taxon>Bacillati</taxon>
        <taxon>Actinomycetota</taxon>
        <taxon>Actinomycetes</taxon>
        <taxon>Pseudonocardiales</taxon>
        <taxon>Pseudonocardiaceae</taxon>
        <taxon>Pseudonocardia</taxon>
    </lineage>
</organism>
<dbReference type="SUPFAM" id="SSF47413">
    <property type="entry name" value="lambda repressor-like DNA-binding domains"/>
    <property type="match status" value="1"/>
</dbReference>
<sequence length="358" mass="37652">MVTRDDVARRAGTSPAVVSYVVNDGPRPVAAATRARVEAAMVELGYRPNLVARALRSARSRTIGLVVPDSTEAFFTELVHAVERAAHAEGVLVLLGNSGFSRRQEQRYVQALAGMQVDGLLLVQAEVADPVPPLDLPGVPLVYLNHRAPRGVAAPSVVLANRRGGGLAAEHLLAHGHRRIGCLTGDARSGPVADRARGCAAALHRAGLEPGAVLRTGLDRHTTRAQVRDWLAGPDRPEAVVATADGLAVDVLSVAQELWIRVPDDLAVTGFGATAAGAHTWPPLSTVGHPLEDVGRAAVATLAAVRQGAEPVPDRVLDVAFVARRSCGCRPRPDERHIRRLGSDESAVRSSGGANGQR</sequence>
<comment type="caution">
    <text evidence="6">The sequence shown here is derived from an EMBL/GenBank/DDBJ whole genome shotgun (WGS) entry which is preliminary data.</text>
</comment>
<dbReference type="Pfam" id="PF13377">
    <property type="entry name" value="Peripla_BP_3"/>
    <property type="match status" value="1"/>
</dbReference>
<dbReference type="OrthoDB" id="3467214at2"/>
<dbReference type="SUPFAM" id="SSF53822">
    <property type="entry name" value="Periplasmic binding protein-like I"/>
    <property type="match status" value="1"/>
</dbReference>
<dbReference type="Pfam" id="PF00356">
    <property type="entry name" value="LacI"/>
    <property type="match status" value="1"/>
</dbReference>
<dbReference type="GO" id="GO:0000976">
    <property type="term" value="F:transcription cis-regulatory region binding"/>
    <property type="evidence" value="ECO:0007669"/>
    <property type="project" value="TreeGrafter"/>
</dbReference>
<dbReference type="RefSeq" id="WP_142061617.1">
    <property type="nucleotide sequence ID" value="NZ_VFPA01000005.1"/>
</dbReference>
<evidence type="ECO:0000313" key="7">
    <source>
        <dbReference type="Proteomes" id="UP000315677"/>
    </source>
</evidence>
<name>A0A543D4P5_9PSEU</name>
<evidence type="ECO:0000259" key="5">
    <source>
        <dbReference type="PROSITE" id="PS50932"/>
    </source>
</evidence>
<accession>A0A543D4P5</accession>
<dbReference type="Proteomes" id="UP000315677">
    <property type="component" value="Unassembled WGS sequence"/>
</dbReference>
<dbReference type="PANTHER" id="PTHR30146">
    <property type="entry name" value="LACI-RELATED TRANSCRIPTIONAL REPRESSOR"/>
    <property type="match status" value="1"/>
</dbReference>
<gene>
    <name evidence="6" type="ORF">FB558_7343</name>
</gene>